<dbReference type="Proteomes" id="UP000327143">
    <property type="component" value="Chromosome"/>
</dbReference>
<feature type="transmembrane region" description="Helical" evidence="2">
    <location>
        <begin position="301"/>
        <end position="321"/>
    </location>
</feature>
<gene>
    <name evidence="3" type="ORF">CP969_12575</name>
</gene>
<organism evidence="3 4">
    <name type="scientific">Streptomyces viridosporus T7A</name>
    <dbReference type="NCBI Taxonomy" id="665577"/>
    <lineage>
        <taxon>Bacteria</taxon>
        <taxon>Bacillati</taxon>
        <taxon>Actinomycetota</taxon>
        <taxon>Actinomycetes</taxon>
        <taxon>Kitasatosporales</taxon>
        <taxon>Streptomycetaceae</taxon>
        <taxon>Streptomyces</taxon>
    </lineage>
</organism>
<evidence type="ECO:0000313" key="3">
    <source>
        <dbReference type="EMBL" id="QEU85462.1"/>
    </source>
</evidence>
<proteinExistence type="predicted"/>
<keyword evidence="2" id="KW-0472">Membrane</keyword>
<name>A0ABX6ADP2_STRVD</name>
<evidence type="ECO:0008006" key="5">
    <source>
        <dbReference type="Google" id="ProtNLM"/>
    </source>
</evidence>
<dbReference type="RefSeq" id="WP_016826539.1">
    <property type="nucleotide sequence ID" value="NZ_CP023700.1"/>
</dbReference>
<dbReference type="EMBL" id="CP023700">
    <property type="protein sequence ID" value="QEU85462.1"/>
    <property type="molecule type" value="Genomic_DNA"/>
</dbReference>
<feature type="transmembrane region" description="Helical" evidence="2">
    <location>
        <begin position="6"/>
        <end position="30"/>
    </location>
</feature>
<keyword evidence="4" id="KW-1185">Reference proteome</keyword>
<keyword evidence="2" id="KW-0812">Transmembrane</keyword>
<evidence type="ECO:0000313" key="4">
    <source>
        <dbReference type="Proteomes" id="UP000327143"/>
    </source>
</evidence>
<protein>
    <recommendedName>
        <fullName evidence="5">Integral membrane protein</fullName>
    </recommendedName>
</protein>
<evidence type="ECO:0000256" key="1">
    <source>
        <dbReference type="SAM" id="MobiDB-lite"/>
    </source>
</evidence>
<sequence length="380" mass="40717">MGTRQTFLWFVFYFWFLVTPGTLVAYYFPWVSGTRVPGRRLGRVPLLKRLGRRRAENRLGALKDHLAERLGPSAEFEVLTSKPLVDQVHAHATWAQLSRIFLSAPGMLACVALAVVVTPLTWRTGQLWALGVYLGFVLVSVLLCCIDIRAVRNADSSGTVTATAVGVLESFTTRAGQPSASSTPAVWQSRMVEQLCTALVRRAHRESAGAVPGSRLAMAQSTAAVVRALRHRTALVHGSATGEERATHERDLWLLVCSVLTYSSRPRADVVDFRVVDADRLAGVPETVPDTTAVPSPKARVLVPLLFLCALVAIAVGLGVTGAAAEFTGPIVIALAMAAVPVARRFGVTVLDSFAEPSTPLAAVANDEPQPTPEAVRPAA</sequence>
<reference evidence="3 4" key="1">
    <citation type="submission" date="2017-09" db="EMBL/GenBank/DDBJ databases">
        <authorList>
            <person name="Lee N."/>
            <person name="Cho B.-K."/>
        </authorList>
    </citation>
    <scope>NUCLEOTIDE SEQUENCE [LARGE SCALE GENOMIC DNA]</scope>
    <source>
        <strain evidence="3 4">ATCC 39115</strain>
    </source>
</reference>
<keyword evidence="2" id="KW-1133">Transmembrane helix</keyword>
<feature type="transmembrane region" description="Helical" evidence="2">
    <location>
        <begin position="100"/>
        <end position="122"/>
    </location>
</feature>
<evidence type="ECO:0000256" key="2">
    <source>
        <dbReference type="SAM" id="Phobius"/>
    </source>
</evidence>
<accession>A0ABX6ADP2</accession>
<feature type="region of interest" description="Disordered" evidence="1">
    <location>
        <begin position="361"/>
        <end position="380"/>
    </location>
</feature>
<feature type="transmembrane region" description="Helical" evidence="2">
    <location>
        <begin position="128"/>
        <end position="146"/>
    </location>
</feature>